<dbReference type="Pfam" id="PF08281">
    <property type="entry name" value="Sigma70_r4_2"/>
    <property type="match status" value="1"/>
</dbReference>
<accession>A0ABW4IF77</accession>
<evidence type="ECO:0000259" key="6">
    <source>
        <dbReference type="Pfam" id="PF08281"/>
    </source>
</evidence>
<feature type="domain" description="RNA polymerase sigma-70 region 2" evidence="5">
    <location>
        <begin position="30"/>
        <end position="96"/>
    </location>
</feature>
<keyword evidence="2" id="KW-0805">Transcription regulation</keyword>
<evidence type="ECO:0000259" key="5">
    <source>
        <dbReference type="Pfam" id="PF04542"/>
    </source>
</evidence>
<organism evidence="7 8">
    <name type="scientific">Pseudopedobacter beijingensis</name>
    <dbReference type="NCBI Taxonomy" id="1207056"/>
    <lineage>
        <taxon>Bacteria</taxon>
        <taxon>Pseudomonadati</taxon>
        <taxon>Bacteroidota</taxon>
        <taxon>Sphingobacteriia</taxon>
        <taxon>Sphingobacteriales</taxon>
        <taxon>Sphingobacteriaceae</taxon>
        <taxon>Pseudopedobacter</taxon>
    </lineage>
</organism>
<evidence type="ECO:0000313" key="8">
    <source>
        <dbReference type="Proteomes" id="UP001597118"/>
    </source>
</evidence>
<comment type="caution">
    <text evidence="7">The sequence shown here is derived from an EMBL/GenBank/DDBJ whole genome shotgun (WGS) entry which is preliminary data.</text>
</comment>
<evidence type="ECO:0000256" key="3">
    <source>
        <dbReference type="ARBA" id="ARBA00023082"/>
    </source>
</evidence>
<keyword evidence="8" id="KW-1185">Reference proteome</keyword>
<evidence type="ECO:0000256" key="4">
    <source>
        <dbReference type="ARBA" id="ARBA00023163"/>
    </source>
</evidence>
<reference evidence="8" key="1">
    <citation type="journal article" date="2019" name="Int. J. Syst. Evol. Microbiol.">
        <title>The Global Catalogue of Microorganisms (GCM) 10K type strain sequencing project: providing services to taxonomists for standard genome sequencing and annotation.</title>
        <authorList>
            <consortium name="The Broad Institute Genomics Platform"/>
            <consortium name="The Broad Institute Genome Sequencing Center for Infectious Disease"/>
            <person name="Wu L."/>
            <person name="Ma J."/>
        </authorList>
    </citation>
    <scope>NUCLEOTIDE SEQUENCE [LARGE SCALE GENOMIC DNA]</scope>
    <source>
        <strain evidence="8">CCUG 53762</strain>
    </source>
</reference>
<protein>
    <submittedName>
        <fullName evidence="7">RNA polymerase sigma factor</fullName>
    </submittedName>
</protein>
<keyword evidence="4" id="KW-0804">Transcription</keyword>
<dbReference type="SUPFAM" id="SSF88659">
    <property type="entry name" value="Sigma3 and sigma4 domains of RNA polymerase sigma factors"/>
    <property type="match status" value="1"/>
</dbReference>
<dbReference type="PANTHER" id="PTHR43133">
    <property type="entry name" value="RNA POLYMERASE ECF-TYPE SIGMA FACTO"/>
    <property type="match status" value="1"/>
</dbReference>
<evidence type="ECO:0000256" key="1">
    <source>
        <dbReference type="ARBA" id="ARBA00010641"/>
    </source>
</evidence>
<dbReference type="EMBL" id="JBHUDG010000041">
    <property type="protein sequence ID" value="MFD1631122.1"/>
    <property type="molecule type" value="Genomic_DNA"/>
</dbReference>
<dbReference type="PANTHER" id="PTHR43133:SF46">
    <property type="entry name" value="RNA POLYMERASE SIGMA-70 FACTOR ECF SUBFAMILY"/>
    <property type="match status" value="1"/>
</dbReference>
<dbReference type="InterPro" id="IPR014284">
    <property type="entry name" value="RNA_pol_sigma-70_dom"/>
</dbReference>
<name>A0ABW4IF77_9SPHI</name>
<dbReference type="InterPro" id="IPR013324">
    <property type="entry name" value="RNA_pol_sigma_r3/r4-like"/>
</dbReference>
<sequence length="204" mass="23975">MAHSGIVHHINEEDLLLAVSQGSYKMYSILYNLYLDEVYRYVFLCTKSEEKTEDIVQNTFLKIWEKRSTLVNVRSFRSYVYKVSKNLLIDELRRNQTEAKILSLLKLDSEESFERSDSKIIYGQYYQIIQEAINLLPEKRKQIVIMRLMDDMSLDEIATHLSISKSVVKKQFYAGIDLIKRHLRFNGELPHAISFIMLVLLGRS</sequence>
<dbReference type="SUPFAM" id="SSF88946">
    <property type="entry name" value="Sigma2 domain of RNA polymerase sigma factors"/>
    <property type="match status" value="1"/>
</dbReference>
<dbReference type="InterPro" id="IPR013325">
    <property type="entry name" value="RNA_pol_sigma_r2"/>
</dbReference>
<dbReference type="Pfam" id="PF04542">
    <property type="entry name" value="Sigma70_r2"/>
    <property type="match status" value="1"/>
</dbReference>
<dbReference type="Proteomes" id="UP001597118">
    <property type="component" value="Unassembled WGS sequence"/>
</dbReference>
<comment type="similarity">
    <text evidence="1">Belongs to the sigma-70 factor family. ECF subfamily.</text>
</comment>
<evidence type="ECO:0000313" key="7">
    <source>
        <dbReference type="EMBL" id="MFD1631122.1"/>
    </source>
</evidence>
<dbReference type="RefSeq" id="WP_379663491.1">
    <property type="nucleotide sequence ID" value="NZ_JBHUDG010000041.1"/>
</dbReference>
<dbReference type="InterPro" id="IPR007627">
    <property type="entry name" value="RNA_pol_sigma70_r2"/>
</dbReference>
<dbReference type="Gene3D" id="1.10.10.10">
    <property type="entry name" value="Winged helix-like DNA-binding domain superfamily/Winged helix DNA-binding domain"/>
    <property type="match status" value="1"/>
</dbReference>
<dbReference type="InterPro" id="IPR039425">
    <property type="entry name" value="RNA_pol_sigma-70-like"/>
</dbReference>
<dbReference type="InterPro" id="IPR013249">
    <property type="entry name" value="RNA_pol_sigma70_r4_t2"/>
</dbReference>
<dbReference type="Gene3D" id="1.10.1740.10">
    <property type="match status" value="1"/>
</dbReference>
<dbReference type="InterPro" id="IPR036388">
    <property type="entry name" value="WH-like_DNA-bd_sf"/>
</dbReference>
<evidence type="ECO:0000256" key="2">
    <source>
        <dbReference type="ARBA" id="ARBA00023015"/>
    </source>
</evidence>
<proteinExistence type="inferred from homology"/>
<keyword evidence="3" id="KW-0731">Sigma factor</keyword>
<dbReference type="NCBIfam" id="TIGR02937">
    <property type="entry name" value="sigma70-ECF"/>
    <property type="match status" value="1"/>
</dbReference>
<feature type="domain" description="RNA polymerase sigma factor 70 region 4 type 2" evidence="6">
    <location>
        <begin position="127"/>
        <end position="173"/>
    </location>
</feature>
<gene>
    <name evidence="7" type="ORF">ACFSAH_14700</name>
</gene>